<feature type="region of interest" description="Disordered" evidence="1">
    <location>
        <begin position="186"/>
        <end position="207"/>
    </location>
</feature>
<proteinExistence type="predicted"/>
<reference evidence="2" key="1">
    <citation type="submission" date="2021-01" db="EMBL/GenBank/DDBJ databases">
        <authorList>
            <person name="Corre E."/>
            <person name="Pelletier E."/>
            <person name="Niang G."/>
            <person name="Scheremetjew M."/>
            <person name="Finn R."/>
            <person name="Kale V."/>
            <person name="Holt S."/>
            <person name="Cochrane G."/>
            <person name="Meng A."/>
            <person name="Brown T."/>
            <person name="Cohen L."/>
        </authorList>
    </citation>
    <scope>NUCLEOTIDE SEQUENCE</scope>
    <source>
        <strain evidence="2">CCMP1723</strain>
    </source>
</reference>
<evidence type="ECO:0000313" key="2">
    <source>
        <dbReference type="EMBL" id="CAD8517432.1"/>
    </source>
</evidence>
<dbReference type="EMBL" id="HBEQ01006150">
    <property type="protein sequence ID" value="CAD8517432.1"/>
    <property type="molecule type" value="Transcribed_RNA"/>
</dbReference>
<gene>
    <name evidence="2" type="ORF">MCOM1403_LOCUS4858</name>
</gene>
<sequence>MAAEATMNVHTREIAKELSFEDISVHSPGLFRNGDAMRALKANPDVPTFRRALAELNQTQDSFRKILEGAAEKALGNGEADLERIKTNIKRLKFGTIELGTERAFLRSILESRPVPSAPPTETEEFKARNAELKQLKDANDAEERRVEELVRAVGGAAEEFAAEHARLAKRVEALEALEREAEAAELNAGEANAKIAPDPEDEKLSTEDARAALDALDAQARMVGAALRSRDREAAAMKASLEPGEAELASAEAELKIIAGLGRTAAREAAATAHIAETRAVIAEQKTLIERLTGVSIVTSDPTAGSLVLGLVTRVDETPASAMEPLDNHELHPAQAPVPAHDEIHTLTVIFHPGTTAVKDVTLEPAGVPMDDIVQTARAAGAAEANLRKLAAELKVRIAATHARCEALGALAKTSSMDWSASSSQIRVGLYGGAGGAVAAVDVPLEWPLNGAKCRVVGLAGLAPAAVAAAAQRVEASGYATVTEALRATRDALAASGHSA</sequence>
<organism evidence="2">
    <name type="scientific">Micromonas pusilla</name>
    <name type="common">Picoplanktonic green alga</name>
    <name type="synonym">Chromulina pusilla</name>
    <dbReference type="NCBI Taxonomy" id="38833"/>
    <lineage>
        <taxon>Eukaryota</taxon>
        <taxon>Viridiplantae</taxon>
        <taxon>Chlorophyta</taxon>
        <taxon>Mamiellophyceae</taxon>
        <taxon>Mamiellales</taxon>
        <taxon>Mamiellaceae</taxon>
        <taxon>Micromonas</taxon>
    </lineage>
</organism>
<dbReference type="AlphaFoldDB" id="A0A7S0IC88"/>
<protein>
    <submittedName>
        <fullName evidence="2">Uncharacterized protein</fullName>
    </submittedName>
</protein>
<evidence type="ECO:0000256" key="1">
    <source>
        <dbReference type="SAM" id="MobiDB-lite"/>
    </source>
</evidence>
<name>A0A7S0IC88_MICPS</name>
<accession>A0A7S0IC88</accession>